<dbReference type="GO" id="GO:0071763">
    <property type="term" value="P:nuclear membrane organization"/>
    <property type="evidence" value="ECO:0000318"/>
    <property type="project" value="GO_Central"/>
</dbReference>
<dbReference type="EMBL" id="MNCJ02000322">
    <property type="protein sequence ID" value="KAF5799151.1"/>
    <property type="molecule type" value="Genomic_DNA"/>
</dbReference>
<evidence type="ECO:0000313" key="2">
    <source>
        <dbReference type="EMBL" id="KAF5799151.1"/>
    </source>
</evidence>
<feature type="region of interest" description="Disordered" evidence="1">
    <location>
        <begin position="642"/>
        <end position="758"/>
    </location>
</feature>
<reference evidence="2" key="1">
    <citation type="journal article" date="2017" name="Nature">
        <title>The sunflower genome provides insights into oil metabolism, flowering and Asterid evolution.</title>
        <authorList>
            <person name="Badouin H."/>
            <person name="Gouzy J."/>
            <person name="Grassa C.J."/>
            <person name="Murat F."/>
            <person name="Staton S.E."/>
            <person name="Cottret L."/>
            <person name="Lelandais-Briere C."/>
            <person name="Owens G.L."/>
            <person name="Carrere S."/>
            <person name="Mayjonade B."/>
            <person name="Legrand L."/>
            <person name="Gill N."/>
            <person name="Kane N.C."/>
            <person name="Bowers J.E."/>
            <person name="Hubner S."/>
            <person name="Bellec A."/>
            <person name="Berard A."/>
            <person name="Berges H."/>
            <person name="Blanchet N."/>
            <person name="Boniface M.C."/>
            <person name="Brunel D."/>
            <person name="Catrice O."/>
            <person name="Chaidir N."/>
            <person name="Claudel C."/>
            <person name="Donnadieu C."/>
            <person name="Faraut T."/>
            <person name="Fievet G."/>
            <person name="Helmstetter N."/>
            <person name="King M."/>
            <person name="Knapp S.J."/>
            <person name="Lai Z."/>
            <person name="Le Paslier M.C."/>
            <person name="Lippi Y."/>
            <person name="Lorenzon L."/>
            <person name="Mandel J.R."/>
            <person name="Marage G."/>
            <person name="Marchand G."/>
            <person name="Marquand E."/>
            <person name="Bret-Mestries E."/>
            <person name="Morien E."/>
            <person name="Nambeesan S."/>
            <person name="Nguyen T."/>
            <person name="Pegot-Espagnet P."/>
            <person name="Pouilly N."/>
            <person name="Raftis F."/>
            <person name="Sallet E."/>
            <person name="Schiex T."/>
            <person name="Thomas J."/>
            <person name="Vandecasteele C."/>
            <person name="Vares D."/>
            <person name="Vear F."/>
            <person name="Vautrin S."/>
            <person name="Crespi M."/>
            <person name="Mangin B."/>
            <person name="Burke J.M."/>
            <person name="Salse J."/>
            <person name="Munos S."/>
            <person name="Vincourt P."/>
            <person name="Rieseberg L.H."/>
            <person name="Langlade N.B."/>
        </authorList>
    </citation>
    <scope>NUCLEOTIDE SEQUENCE</scope>
    <source>
        <tissue evidence="2">Leaves</tissue>
    </source>
</reference>
<feature type="compositionally biased region" description="Polar residues" evidence="1">
    <location>
        <begin position="122"/>
        <end position="139"/>
    </location>
</feature>
<feature type="region of interest" description="Disordered" evidence="1">
    <location>
        <begin position="337"/>
        <end position="362"/>
    </location>
</feature>
<dbReference type="PANTHER" id="PTHR33416:SF20">
    <property type="entry name" value="NUCLEAR PORE COMPLEX PROTEIN NUP1"/>
    <property type="match status" value="1"/>
</dbReference>
<dbReference type="Gramene" id="mRNA:HanXRQr2_Chr07g0301291">
    <property type="protein sequence ID" value="mRNA:HanXRQr2_Chr07g0301291"/>
    <property type="gene ID" value="HanXRQr2_Chr07g0301291"/>
</dbReference>
<gene>
    <name evidence="2" type="ORF">HanXRQr2_Chr07g0301291</name>
</gene>
<feature type="compositionally biased region" description="Polar residues" evidence="1">
    <location>
        <begin position="643"/>
        <end position="674"/>
    </location>
</feature>
<organism evidence="2 3">
    <name type="scientific">Helianthus annuus</name>
    <name type="common">Common sunflower</name>
    <dbReference type="NCBI Taxonomy" id="4232"/>
    <lineage>
        <taxon>Eukaryota</taxon>
        <taxon>Viridiplantae</taxon>
        <taxon>Streptophyta</taxon>
        <taxon>Embryophyta</taxon>
        <taxon>Tracheophyta</taxon>
        <taxon>Spermatophyta</taxon>
        <taxon>Magnoliopsida</taxon>
        <taxon>eudicotyledons</taxon>
        <taxon>Gunneridae</taxon>
        <taxon>Pentapetalae</taxon>
        <taxon>asterids</taxon>
        <taxon>campanulids</taxon>
        <taxon>Asterales</taxon>
        <taxon>Asteraceae</taxon>
        <taxon>Asteroideae</taxon>
        <taxon>Heliantheae alliance</taxon>
        <taxon>Heliantheae</taxon>
        <taxon>Helianthus</taxon>
    </lineage>
</organism>
<dbReference type="PANTHER" id="PTHR33416">
    <property type="entry name" value="NUCLEAR PORE COMPLEX PROTEIN NUP1"/>
    <property type="match status" value="1"/>
</dbReference>
<feature type="compositionally biased region" description="Polar residues" evidence="1">
    <location>
        <begin position="48"/>
        <end position="69"/>
    </location>
</feature>
<dbReference type="GO" id="GO:0005635">
    <property type="term" value="C:nuclear envelope"/>
    <property type="evidence" value="ECO:0000318"/>
    <property type="project" value="GO_Central"/>
</dbReference>
<evidence type="ECO:0000256" key="1">
    <source>
        <dbReference type="SAM" id="MobiDB-lite"/>
    </source>
</evidence>
<name>A0A9K3ILN8_HELAN</name>
<feature type="compositionally biased region" description="Polar residues" evidence="1">
    <location>
        <begin position="337"/>
        <end position="351"/>
    </location>
</feature>
<protein>
    <recommendedName>
        <fullName evidence="4">Nuclear pore complex protein NUP1-like</fullName>
    </recommendedName>
</protein>
<feature type="compositionally biased region" description="Basic and acidic residues" evidence="1">
    <location>
        <begin position="83"/>
        <end position="92"/>
    </location>
</feature>
<feature type="compositionally biased region" description="Basic residues" evidence="1">
    <location>
        <begin position="746"/>
        <end position="758"/>
    </location>
</feature>
<dbReference type="AlphaFoldDB" id="A0A9K3ILN8"/>
<accession>A0A9K3ILN8</accession>
<dbReference type="Proteomes" id="UP000215914">
    <property type="component" value="Unassembled WGS sequence"/>
</dbReference>
<evidence type="ECO:0008006" key="4">
    <source>
        <dbReference type="Google" id="ProtNLM"/>
    </source>
</evidence>
<evidence type="ECO:0000313" key="3">
    <source>
        <dbReference type="Proteomes" id="UP000215914"/>
    </source>
</evidence>
<feature type="compositionally biased region" description="Low complexity" evidence="1">
    <location>
        <begin position="714"/>
        <end position="736"/>
    </location>
</feature>
<comment type="caution">
    <text evidence="2">The sequence shown here is derived from an EMBL/GenBank/DDBJ whole genome shotgun (WGS) entry which is preliminary data.</text>
</comment>
<proteinExistence type="predicted"/>
<sequence length="758" mass="77342">MFVFGVASPSVWEHEGSVGSSRMAAKRRSSALDDIGSGGPMRRIRQKANLQSQQSSLSRDKSQLGSTQKLLLRNEPEPNAFKAVEETGEISKRNQSYGSVPTESSKMALKIFEQLKRMSPKEQPSGSKLAGTGTTENVDSLIGLSSSQDKQKSEGKGKHRVLFSDAREPTFQSKDTVEENGSKNIVSVDGNVKVPVETKAGSATKRAFSMSAHEDTLDLDDENHSNGHANISVGVNKKLGASVLANKGVSTKFALPESKKGAISPGSSVVNNQKIGFYVPALTSSSSTQSTVLSQPTSVVDTVKVTPPNKPTVFPTFGMVKANVSPDAKPLGATSFINSTMNNDNGNSQKPENLFGSSGSSSSAIPTTASANGVFSFGVSTNNSAIINGTSSSPSIFASSFSFQSFGTNTNNVSSSSSSTVLSSTTTTTAVSSTFATSVSASAFSFGSATASSTTLSNGGSIFGFSSPSTTLTANGSQAAFTAVTQAVPFKFGSGTSETPSSASAGSLFSSSAPSFGLTSVATSSGGSTSSSTTMFSSGSSATPSFGLSSTVASSETKSSGSGFGSTLSFGVNSTVASSETKSGSSASNVFGSTLFFFGASTMSMPSASSSLFMFGSSNAGASTGSSLFSFSSKLSSPAPVFGNSTPVFGTSPPSNTDQMSMEDSMADDSNQTPSPAPAFGQASSGTPPGFMFGSVTPTTGQPPGFLFGAQINQPQAPSQSPFPATQFSAGGRFSLGSGGGDKSNRRVVRVKRQTRRK</sequence>
<keyword evidence="3" id="KW-1185">Reference proteome</keyword>
<feature type="region of interest" description="Disordered" evidence="1">
    <location>
        <begin position="13"/>
        <end position="102"/>
    </location>
</feature>
<feature type="region of interest" description="Disordered" evidence="1">
    <location>
        <begin position="117"/>
        <end position="139"/>
    </location>
</feature>
<dbReference type="GO" id="GO:0016973">
    <property type="term" value="P:poly(A)+ mRNA export from nucleus"/>
    <property type="evidence" value="ECO:0000318"/>
    <property type="project" value="GO_Central"/>
</dbReference>
<feature type="compositionally biased region" description="Polar residues" evidence="1">
    <location>
        <begin position="93"/>
        <end position="102"/>
    </location>
</feature>
<reference evidence="2" key="2">
    <citation type="submission" date="2020-06" db="EMBL/GenBank/DDBJ databases">
        <title>Helianthus annuus Genome sequencing and assembly Release 2.</title>
        <authorList>
            <person name="Gouzy J."/>
            <person name="Langlade N."/>
            <person name="Munos S."/>
        </authorList>
    </citation>
    <scope>NUCLEOTIDE SEQUENCE</scope>
    <source>
        <tissue evidence="2">Leaves</tissue>
    </source>
</reference>